<name>A0A238D1E7_THIDL</name>
<accession>A0A238D1E7</accession>
<evidence type="ECO:0000313" key="3">
    <source>
        <dbReference type="Proteomes" id="UP000214566"/>
    </source>
</evidence>
<dbReference type="AlphaFoldDB" id="A0A238D1E7"/>
<dbReference type="Pfam" id="PF04365">
    <property type="entry name" value="BrnT_toxin"/>
    <property type="match status" value="1"/>
</dbReference>
<sequence length="113" mass="12242">MHFICIIATMGVEFDPAKARSNLRKHGVSFAHAEDALHDGMALTIEDPDARGEQRFVTLGMDSLGRVLVVVHTQPGRNGEIPCVKTTISAKASAARSSPRQARSASPFIWMPT</sequence>
<organism evidence="2 3">
    <name type="scientific">Thiomonas delicata</name>
    <name type="common">Thiomonas cuprina</name>
    <dbReference type="NCBI Taxonomy" id="364030"/>
    <lineage>
        <taxon>Bacteria</taxon>
        <taxon>Pseudomonadati</taxon>
        <taxon>Pseudomonadota</taxon>
        <taxon>Betaproteobacteria</taxon>
        <taxon>Burkholderiales</taxon>
        <taxon>Thiomonas</taxon>
    </lineage>
</organism>
<dbReference type="InterPro" id="IPR038573">
    <property type="entry name" value="BrnT_sf"/>
</dbReference>
<reference evidence="2 3" key="1">
    <citation type="submission" date="2016-06" db="EMBL/GenBank/DDBJ databases">
        <authorList>
            <person name="Kjaerup R.B."/>
            <person name="Dalgaard T.S."/>
            <person name="Juul-Madsen H.R."/>
        </authorList>
    </citation>
    <scope>NUCLEOTIDE SEQUENCE [LARGE SCALE GENOMIC DNA]</scope>
    <source>
        <strain evidence="2 3">DSM 16361</strain>
    </source>
</reference>
<proteinExistence type="predicted"/>
<evidence type="ECO:0000256" key="1">
    <source>
        <dbReference type="SAM" id="MobiDB-lite"/>
    </source>
</evidence>
<evidence type="ECO:0000313" key="2">
    <source>
        <dbReference type="EMBL" id="SBP87024.1"/>
    </source>
</evidence>
<protein>
    <recommendedName>
        <fullName evidence="4">BrnT family toxin</fullName>
    </recommendedName>
</protein>
<gene>
    <name evidence="2" type="ORF">THIARS_50272</name>
</gene>
<dbReference type="InterPro" id="IPR007460">
    <property type="entry name" value="BrnT_toxin"/>
</dbReference>
<dbReference type="Gene3D" id="3.10.450.530">
    <property type="entry name" value="Ribonuclease toxin, BrnT, of type II toxin-antitoxin system"/>
    <property type="match status" value="1"/>
</dbReference>
<dbReference type="EMBL" id="FLMQ01000045">
    <property type="protein sequence ID" value="SBP87024.1"/>
    <property type="molecule type" value="Genomic_DNA"/>
</dbReference>
<feature type="compositionally biased region" description="Low complexity" evidence="1">
    <location>
        <begin position="90"/>
        <end position="106"/>
    </location>
</feature>
<evidence type="ECO:0008006" key="4">
    <source>
        <dbReference type="Google" id="ProtNLM"/>
    </source>
</evidence>
<dbReference type="Proteomes" id="UP000214566">
    <property type="component" value="Unassembled WGS sequence"/>
</dbReference>
<feature type="region of interest" description="Disordered" evidence="1">
    <location>
        <begin position="90"/>
        <end position="113"/>
    </location>
</feature>
<keyword evidence="3" id="KW-1185">Reference proteome</keyword>